<accession>A0ABM9ADH2</accession>
<evidence type="ECO:0000313" key="2">
    <source>
        <dbReference type="Proteomes" id="UP000838100"/>
    </source>
</evidence>
<proteinExistence type="predicted"/>
<protein>
    <submittedName>
        <fullName evidence="1">Uncharacterized protein</fullName>
    </submittedName>
</protein>
<keyword evidence="2" id="KW-1185">Reference proteome</keyword>
<gene>
    <name evidence="1" type="ORF">SIN8267_01150</name>
</gene>
<dbReference type="EMBL" id="CAKLPX010000001">
    <property type="protein sequence ID" value="CAH0991049.1"/>
    <property type="molecule type" value="Genomic_DNA"/>
</dbReference>
<reference evidence="1" key="1">
    <citation type="submission" date="2021-12" db="EMBL/GenBank/DDBJ databases">
        <authorList>
            <person name="Rodrigo-Torres L."/>
            <person name="Arahal R. D."/>
            <person name="Lucena T."/>
        </authorList>
    </citation>
    <scope>NUCLEOTIDE SEQUENCE</scope>
    <source>
        <strain evidence="1">CECT 8267</strain>
    </source>
</reference>
<comment type="caution">
    <text evidence="1">The sequence shown here is derived from an EMBL/GenBank/DDBJ whole genome shotgun (WGS) entry which is preliminary data.</text>
</comment>
<evidence type="ECO:0000313" key="1">
    <source>
        <dbReference type="EMBL" id="CAH0991049.1"/>
    </source>
</evidence>
<sequence length="49" mass="5738">MWAELMKSSFEGKTFKYHQTDPKTGMREVKILEGFPVLVKNIKNYSLCL</sequence>
<name>A0ABM9ADH2_9GAMM</name>
<dbReference type="Proteomes" id="UP000838100">
    <property type="component" value="Unassembled WGS sequence"/>
</dbReference>
<organism evidence="1 2">
    <name type="scientific">Sinobacterium norvegicum</name>
    <dbReference type="NCBI Taxonomy" id="1641715"/>
    <lineage>
        <taxon>Bacteria</taxon>
        <taxon>Pseudomonadati</taxon>
        <taxon>Pseudomonadota</taxon>
        <taxon>Gammaproteobacteria</taxon>
        <taxon>Cellvibrionales</taxon>
        <taxon>Spongiibacteraceae</taxon>
        <taxon>Sinobacterium</taxon>
    </lineage>
</organism>